<sequence length="240" mass="26217">MDGRRRRERLWRVVAAWAEAPEREPGWAQEVCLSVVAEFRGVDAATLSLWVRGERAQEILGASDAWAAGLAETQYTVGEGPGMEALRGNEPVLVPDLRVDQQRWPGYAEEALAAGVAAVFVFPLQVGALRLGTLELFRHHVGELGDDESTDAVLTANLVAAGLLRQADLAERAGQVYEPRLVTSFHDVNVATGILAARLRIDLDDAFARLRAHAFGHGRPVLDVARDVIERRIALDDLAE</sequence>
<feature type="domain" description="ANTAR" evidence="4">
    <location>
        <begin position="181"/>
        <end position="229"/>
    </location>
</feature>
<dbReference type="SMART" id="SM00065">
    <property type="entry name" value="GAF"/>
    <property type="match status" value="1"/>
</dbReference>
<evidence type="ECO:0000313" key="5">
    <source>
        <dbReference type="EMBL" id="MBP2185572.1"/>
    </source>
</evidence>
<keyword evidence="1" id="KW-0805">Transcription regulation</keyword>
<evidence type="ECO:0000313" key="6">
    <source>
        <dbReference type="Proteomes" id="UP000741013"/>
    </source>
</evidence>
<dbReference type="InterPro" id="IPR036388">
    <property type="entry name" value="WH-like_DNA-bd_sf"/>
</dbReference>
<gene>
    <name evidence="5" type="ORF">JOM49_007098</name>
</gene>
<keyword evidence="2" id="KW-0804">Transcription</keyword>
<evidence type="ECO:0000256" key="1">
    <source>
        <dbReference type="ARBA" id="ARBA00023015"/>
    </source>
</evidence>
<proteinExistence type="predicted"/>
<dbReference type="Gene3D" id="3.30.450.40">
    <property type="match status" value="1"/>
</dbReference>
<reference evidence="5 6" key="1">
    <citation type="submission" date="2021-03" db="EMBL/GenBank/DDBJ databases">
        <title>Sequencing the genomes of 1000 actinobacteria strains.</title>
        <authorList>
            <person name="Klenk H.-P."/>
        </authorList>
    </citation>
    <scope>NUCLEOTIDE SEQUENCE [LARGE SCALE GENOMIC DNA]</scope>
    <source>
        <strain evidence="5 6">DSM 45510</strain>
    </source>
</reference>
<dbReference type="Proteomes" id="UP000741013">
    <property type="component" value="Unassembled WGS sequence"/>
</dbReference>
<dbReference type="SMART" id="SM01012">
    <property type="entry name" value="ANTAR"/>
    <property type="match status" value="1"/>
</dbReference>
<keyword evidence="6" id="KW-1185">Reference proteome</keyword>
<dbReference type="InterPro" id="IPR003018">
    <property type="entry name" value="GAF"/>
</dbReference>
<protein>
    <recommendedName>
        <fullName evidence="7">ANTAR domain-containing protein</fullName>
    </recommendedName>
</protein>
<name>A0ABS4Q1M1_9PSEU</name>
<comment type="caution">
    <text evidence="5">The sequence shown here is derived from an EMBL/GenBank/DDBJ whole genome shotgun (WGS) entry which is preliminary data.</text>
</comment>
<dbReference type="Gene3D" id="1.10.10.10">
    <property type="entry name" value="Winged helix-like DNA-binding domain superfamily/Winged helix DNA-binding domain"/>
    <property type="match status" value="1"/>
</dbReference>
<evidence type="ECO:0000256" key="2">
    <source>
        <dbReference type="ARBA" id="ARBA00023163"/>
    </source>
</evidence>
<dbReference type="SUPFAM" id="SSF55781">
    <property type="entry name" value="GAF domain-like"/>
    <property type="match status" value="1"/>
</dbReference>
<dbReference type="Pfam" id="PF03861">
    <property type="entry name" value="ANTAR"/>
    <property type="match status" value="1"/>
</dbReference>
<organism evidence="5 6">
    <name type="scientific">Amycolatopsis magusensis</name>
    <dbReference type="NCBI Taxonomy" id="882444"/>
    <lineage>
        <taxon>Bacteria</taxon>
        <taxon>Bacillati</taxon>
        <taxon>Actinomycetota</taxon>
        <taxon>Actinomycetes</taxon>
        <taxon>Pseudonocardiales</taxon>
        <taxon>Pseudonocardiaceae</taxon>
        <taxon>Amycolatopsis</taxon>
    </lineage>
</organism>
<dbReference type="RefSeq" id="WP_209668440.1">
    <property type="nucleotide sequence ID" value="NZ_JAGGMS010000001.1"/>
</dbReference>
<accession>A0ABS4Q1M1</accession>
<evidence type="ECO:0008006" key="7">
    <source>
        <dbReference type="Google" id="ProtNLM"/>
    </source>
</evidence>
<dbReference type="InterPro" id="IPR029016">
    <property type="entry name" value="GAF-like_dom_sf"/>
</dbReference>
<feature type="domain" description="GAF" evidence="3">
    <location>
        <begin position="24"/>
        <end position="174"/>
    </location>
</feature>
<evidence type="ECO:0000259" key="4">
    <source>
        <dbReference type="SMART" id="SM01012"/>
    </source>
</evidence>
<dbReference type="InterPro" id="IPR005561">
    <property type="entry name" value="ANTAR"/>
</dbReference>
<dbReference type="EMBL" id="JAGGMS010000001">
    <property type="protein sequence ID" value="MBP2185572.1"/>
    <property type="molecule type" value="Genomic_DNA"/>
</dbReference>
<evidence type="ECO:0000259" key="3">
    <source>
        <dbReference type="SMART" id="SM00065"/>
    </source>
</evidence>